<proteinExistence type="predicted"/>
<reference evidence="1" key="1">
    <citation type="submission" date="2018-09" db="EMBL/GenBank/DDBJ databases">
        <title>A genomic encyclopedia of anaerobic methanotrophic archaea.</title>
        <authorList>
            <person name="Skennerton C.T."/>
            <person name="Chadwick G.L."/>
            <person name="Laso-Perez R."/>
            <person name="Leu A.O."/>
            <person name="Speth D.R."/>
            <person name="Yu H."/>
            <person name="Morgan-Lang C."/>
            <person name="Hatzenpichler R."/>
            <person name="Goudeau D."/>
            <person name="Malmstrom R."/>
            <person name="Woyke T."/>
            <person name="Hallam S."/>
            <person name="Tyson G.W."/>
            <person name="Wegener G."/>
            <person name="Boetius A."/>
            <person name="Orphan V.J."/>
        </authorList>
    </citation>
    <scope>NUCLEOTIDE SEQUENCE</scope>
    <source>
        <strain evidence="1">CONS3730D10UFb2</strain>
    </source>
</reference>
<name>A0AC61SA30_9EURY</name>
<accession>A0AC61SA30</accession>
<gene>
    <name evidence="1" type="ORF">C5S46_06340</name>
</gene>
<protein>
    <submittedName>
        <fullName evidence="1">Diphthine--ammonia ligase</fullName>
        <ecNumber evidence="1">6.3.1.14</ecNumber>
    </submittedName>
</protein>
<dbReference type="Proteomes" id="UP000315423">
    <property type="component" value="Unassembled WGS sequence"/>
</dbReference>
<organism evidence="1 2">
    <name type="scientific">Candidatus Methanomarinus sp</name>
    <dbReference type="NCBI Taxonomy" id="3386244"/>
    <lineage>
        <taxon>Archaea</taxon>
        <taxon>Methanobacteriati</taxon>
        <taxon>Methanobacteriota</taxon>
        <taxon>Stenosarchaea group</taxon>
        <taxon>Methanomicrobia</taxon>
        <taxon>Methanosarcinales</taxon>
        <taxon>ANME-2 cluster</taxon>
        <taxon>Candidatus Methanocomedenaceae</taxon>
        <taxon>Candidatus Methanomarinus</taxon>
    </lineage>
</organism>
<evidence type="ECO:0000313" key="2">
    <source>
        <dbReference type="Proteomes" id="UP000315423"/>
    </source>
</evidence>
<dbReference type="EC" id="6.3.1.14" evidence="1"/>
<keyword evidence="1" id="KW-0436">Ligase</keyword>
<dbReference type="EMBL" id="QYBA01000215">
    <property type="protein sequence ID" value="TKY91329.1"/>
    <property type="molecule type" value="Genomic_DNA"/>
</dbReference>
<sequence>MIGLKMKTEIILNINKDYKKKVVVSWTGGKDGCLACYKAILEGFDISYILNFRDTKKNGSHNINPKLLSAQLQAIGVPNLQIDFLSYEQEFKKTVHNISETGVKIEGAVFGHIKTHKDLVDRICSDLDIQLILPLWNCDSEKIITDFIHAGFNAIIVSAKADLFGKEWLGRKIDEKFVSDLHDFNDSIDSCGEYGEFHTFVIDGPLFKNKLKIVNSKKILKDGYWLLDISKYAIEEKRL</sequence>
<evidence type="ECO:0000313" key="1">
    <source>
        <dbReference type="EMBL" id="TKY91329.1"/>
    </source>
</evidence>
<comment type="caution">
    <text evidence="1">The sequence shown here is derived from an EMBL/GenBank/DDBJ whole genome shotgun (WGS) entry which is preliminary data.</text>
</comment>